<gene>
    <name evidence="3" type="ORF">EIP75_07815</name>
</gene>
<name>A0A426VDC5_9BURK</name>
<keyword evidence="3" id="KW-0378">Hydrolase</keyword>
<accession>A0A426VDC5</accession>
<feature type="domain" description="AB hydrolase-1" evidence="2">
    <location>
        <begin position="22"/>
        <end position="242"/>
    </location>
</feature>
<evidence type="ECO:0000313" key="4">
    <source>
        <dbReference type="Proteomes" id="UP000269265"/>
    </source>
</evidence>
<comment type="similarity">
    <text evidence="1">Belongs to the AB hydrolase superfamily.</text>
</comment>
<dbReference type="GO" id="GO:0016787">
    <property type="term" value="F:hydrolase activity"/>
    <property type="evidence" value="ECO:0007669"/>
    <property type="project" value="UniProtKB-KW"/>
</dbReference>
<dbReference type="InterPro" id="IPR000073">
    <property type="entry name" value="AB_hydrolase_1"/>
</dbReference>
<dbReference type="PRINTS" id="PR00111">
    <property type="entry name" value="ABHYDROLASE"/>
</dbReference>
<dbReference type="OrthoDB" id="8680283at2"/>
<dbReference type="Proteomes" id="UP000269265">
    <property type="component" value="Unassembled WGS sequence"/>
</dbReference>
<protein>
    <submittedName>
        <fullName evidence="3">Alpha/beta hydrolase</fullName>
    </submittedName>
</protein>
<dbReference type="SUPFAM" id="SSF53474">
    <property type="entry name" value="alpha/beta-Hydrolases"/>
    <property type="match status" value="1"/>
</dbReference>
<dbReference type="Pfam" id="PF12697">
    <property type="entry name" value="Abhydrolase_6"/>
    <property type="match status" value="1"/>
</dbReference>
<organism evidence="3 4">
    <name type="scientific">Aquabacterium soli</name>
    <dbReference type="NCBI Taxonomy" id="2493092"/>
    <lineage>
        <taxon>Bacteria</taxon>
        <taxon>Pseudomonadati</taxon>
        <taxon>Pseudomonadota</taxon>
        <taxon>Betaproteobacteria</taxon>
        <taxon>Burkholderiales</taxon>
        <taxon>Aquabacterium</taxon>
    </lineage>
</organism>
<dbReference type="AlphaFoldDB" id="A0A426VDC5"/>
<keyword evidence="4" id="KW-1185">Reference proteome</keyword>
<evidence type="ECO:0000259" key="2">
    <source>
        <dbReference type="Pfam" id="PF12697"/>
    </source>
</evidence>
<reference evidence="3 4" key="1">
    <citation type="submission" date="2018-12" db="EMBL/GenBank/DDBJ databases">
        <title>The whole draft genome of Aquabacterium sp. SJQ9.</title>
        <authorList>
            <person name="Sun L."/>
            <person name="Gao X."/>
            <person name="Chen W."/>
            <person name="Huang K."/>
        </authorList>
    </citation>
    <scope>NUCLEOTIDE SEQUENCE [LARGE SCALE GENOMIC DNA]</scope>
    <source>
        <strain evidence="3 4">SJQ9</strain>
    </source>
</reference>
<dbReference type="InterPro" id="IPR029058">
    <property type="entry name" value="AB_hydrolase_fold"/>
</dbReference>
<proteinExistence type="inferred from homology"/>
<evidence type="ECO:0000256" key="1">
    <source>
        <dbReference type="ARBA" id="ARBA00008645"/>
    </source>
</evidence>
<dbReference type="RefSeq" id="WP_125242692.1">
    <property type="nucleotide sequence ID" value="NZ_RSED01000005.1"/>
</dbReference>
<dbReference type="Gene3D" id="3.40.50.1820">
    <property type="entry name" value="alpha/beta hydrolase"/>
    <property type="match status" value="1"/>
</dbReference>
<sequence length="252" mass="27751">MAQDICRRNNVTMQGASSGRTVLFAHGFGNDQHSWRHVAQDFARDHRVVLFDYVGCGHSDLQAWTPERYHTLAGYVQDLLDVCDALALSRVTLVGHAIGGVIGLLASLRRPDVFAQLVLVEPSPRYLNDRPGYHGGFEREDIAGLLNLMERNAGAWAETLAPRVGTGDPAICRHFAERVLLADHRAELCKVQVPSVILQGGRDVLTPPDVGHYMHEHMPGSALQVLPEAGHCPHLSHPDDTITAIRDHLLVH</sequence>
<dbReference type="EMBL" id="RSED01000005">
    <property type="protein sequence ID" value="RRS04874.1"/>
    <property type="molecule type" value="Genomic_DNA"/>
</dbReference>
<evidence type="ECO:0000313" key="3">
    <source>
        <dbReference type="EMBL" id="RRS04874.1"/>
    </source>
</evidence>
<comment type="caution">
    <text evidence="3">The sequence shown here is derived from an EMBL/GenBank/DDBJ whole genome shotgun (WGS) entry which is preliminary data.</text>
</comment>
<dbReference type="PANTHER" id="PTHR43039">
    <property type="entry name" value="ESTERASE-RELATED"/>
    <property type="match status" value="1"/>
</dbReference>